<dbReference type="Proteomes" id="UP000887576">
    <property type="component" value="Unplaced"/>
</dbReference>
<name>A0AC34QIS3_9BILA</name>
<proteinExistence type="predicted"/>
<protein>
    <submittedName>
        <fullName evidence="2">Uncharacterized protein</fullName>
    </submittedName>
</protein>
<evidence type="ECO:0000313" key="2">
    <source>
        <dbReference type="WBParaSite" id="JU765_v2.g16694.t1"/>
    </source>
</evidence>
<reference evidence="2" key="1">
    <citation type="submission" date="2022-11" db="UniProtKB">
        <authorList>
            <consortium name="WormBaseParasite"/>
        </authorList>
    </citation>
    <scope>IDENTIFICATION</scope>
</reference>
<accession>A0AC34QIS3</accession>
<dbReference type="WBParaSite" id="JU765_v2.g16694.t1">
    <property type="protein sequence ID" value="JU765_v2.g16694.t1"/>
    <property type="gene ID" value="JU765_v2.g16694"/>
</dbReference>
<sequence length="148" mass="16953">MTLLVNHVNSNHVEQEQDFVEEVNLGLNLSSLPAFIDDKNKYVYCISDNTIIVFNARNGKRMHILKHHEKHLFVYANERYCISITQTGNLLRWDVETNTCAKVENFSKVPLSFVYKAKEGFYCVSSLSGSTQIAKLIGQKSETFGNFR</sequence>
<evidence type="ECO:0000313" key="1">
    <source>
        <dbReference type="Proteomes" id="UP000887576"/>
    </source>
</evidence>
<organism evidence="1 2">
    <name type="scientific">Panagrolaimus sp. JU765</name>
    <dbReference type="NCBI Taxonomy" id="591449"/>
    <lineage>
        <taxon>Eukaryota</taxon>
        <taxon>Metazoa</taxon>
        <taxon>Ecdysozoa</taxon>
        <taxon>Nematoda</taxon>
        <taxon>Chromadorea</taxon>
        <taxon>Rhabditida</taxon>
        <taxon>Tylenchina</taxon>
        <taxon>Panagrolaimomorpha</taxon>
        <taxon>Panagrolaimoidea</taxon>
        <taxon>Panagrolaimidae</taxon>
        <taxon>Panagrolaimus</taxon>
    </lineage>
</organism>